<dbReference type="NCBIfam" id="TIGR00045">
    <property type="entry name" value="glycerate kinase"/>
    <property type="match status" value="1"/>
</dbReference>
<dbReference type="Pfam" id="PF02595">
    <property type="entry name" value="Gly_kinase"/>
    <property type="match status" value="1"/>
</dbReference>
<evidence type="ECO:0000256" key="1">
    <source>
        <dbReference type="ARBA" id="ARBA00006284"/>
    </source>
</evidence>
<accession>A0A5C5UKW5</accession>
<dbReference type="PANTHER" id="PTHR21599:SF0">
    <property type="entry name" value="GLYCERATE KINASE"/>
    <property type="match status" value="1"/>
</dbReference>
<dbReference type="InterPro" id="IPR004381">
    <property type="entry name" value="Glycerate_kinase"/>
</dbReference>
<comment type="caution">
    <text evidence="5">The sequence shown here is derived from an EMBL/GenBank/DDBJ whole genome shotgun (WGS) entry which is preliminary data.</text>
</comment>
<reference evidence="5 6" key="1">
    <citation type="submission" date="2019-08" db="EMBL/GenBank/DDBJ databases">
        <authorList>
            <person name="Lei W."/>
        </authorList>
    </citation>
    <scope>NUCLEOTIDE SEQUENCE [LARGE SCALE GENOMIC DNA]</scope>
    <source>
        <strain evidence="5 6">CCUG 58627</strain>
    </source>
</reference>
<keyword evidence="6" id="KW-1185">Reference proteome</keyword>
<dbReference type="InterPro" id="IPR018197">
    <property type="entry name" value="Glycerate_kinase_RE-like"/>
</dbReference>
<evidence type="ECO:0000256" key="4">
    <source>
        <dbReference type="PIRNR" id="PIRNR006078"/>
    </source>
</evidence>
<comment type="similarity">
    <text evidence="1 4">Belongs to the glycerate kinase type-1 family.</text>
</comment>
<dbReference type="Gene3D" id="3.40.50.10350">
    <property type="entry name" value="Glycerate kinase, domain 1"/>
    <property type="match status" value="1"/>
</dbReference>
<dbReference type="PANTHER" id="PTHR21599">
    <property type="entry name" value="GLYCERATE KINASE"/>
    <property type="match status" value="1"/>
</dbReference>
<protein>
    <submittedName>
        <fullName evidence="5">Glycerate kinase</fullName>
    </submittedName>
</protein>
<dbReference type="PIRSF" id="PIRSF006078">
    <property type="entry name" value="GlxK"/>
    <property type="match status" value="1"/>
</dbReference>
<keyword evidence="2 4" id="KW-0808">Transferase</keyword>
<evidence type="ECO:0000313" key="5">
    <source>
        <dbReference type="EMBL" id="TWT26656.1"/>
    </source>
</evidence>
<dbReference type="EMBL" id="VOHM01000007">
    <property type="protein sequence ID" value="TWT26656.1"/>
    <property type="molecule type" value="Genomic_DNA"/>
</dbReference>
<dbReference type="InterPro" id="IPR018193">
    <property type="entry name" value="Glyc_kinase_flavodox-like_fold"/>
</dbReference>
<keyword evidence="3 4" id="KW-0418">Kinase</keyword>
<dbReference type="RefSeq" id="WP_146323931.1">
    <property type="nucleotide sequence ID" value="NZ_BAABLR010000007.1"/>
</dbReference>
<dbReference type="Gene3D" id="3.90.1510.10">
    <property type="entry name" value="Glycerate kinase, domain 2"/>
    <property type="match status" value="1"/>
</dbReference>
<gene>
    <name evidence="5" type="ORF">FRX94_04465</name>
</gene>
<dbReference type="AlphaFoldDB" id="A0A5C5UKW5"/>
<name>A0A5C5UKW5_9CORY</name>
<sequence>MRKIVLAPDSFKESMTALQAAQAMQRGVQRVHPDAACTLVPMADGGEGTTGAIVDALGGQLLDIPTVDALGRPILGTIGLIEAESTVVLEIASAAGIDLIAPKERDVEFATSRGVADLITATLETGAKRLIVGLGGSVTNDGGAGMLTGLGARLLDADGNELPPQPRALKHVDQIDLSELDPRLSRVRIDLACDVTNPLLGPEGASAVFGPQKGASPEQIPRLDHALEVYATALERAVGHRVRDHKGAGAAGGIGFALLALGAHQREGVGLVAEAVGLSKQLEGADLVLTGEGAIDAQTLSGKTPAGVARLARAANIPVIAFAGRVDPSADALLEHGFIAIVPILQAVSDLNTALTEAPENLERSVATCMRLLAAGATWGNSCPA</sequence>
<evidence type="ECO:0000256" key="3">
    <source>
        <dbReference type="ARBA" id="ARBA00022777"/>
    </source>
</evidence>
<dbReference type="SUPFAM" id="SSF110738">
    <property type="entry name" value="Glycerate kinase I"/>
    <property type="match status" value="1"/>
</dbReference>
<proteinExistence type="inferred from homology"/>
<dbReference type="OrthoDB" id="9774290at2"/>
<evidence type="ECO:0000256" key="2">
    <source>
        <dbReference type="ARBA" id="ARBA00022679"/>
    </source>
</evidence>
<evidence type="ECO:0000313" key="6">
    <source>
        <dbReference type="Proteomes" id="UP000320791"/>
    </source>
</evidence>
<dbReference type="GO" id="GO:0031388">
    <property type="term" value="P:organic acid phosphorylation"/>
    <property type="evidence" value="ECO:0007669"/>
    <property type="project" value="UniProtKB-UniRule"/>
</dbReference>
<dbReference type="Proteomes" id="UP000320791">
    <property type="component" value="Unassembled WGS sequence"/>
</dbReference>
<dbReference type="InterPro" id="IPR036129">
    <property type="entry name" value="Glycerate_kinase_sf"/>
</dbReference>
<organism evidence="5 6">
    <name type="scientific">Corynebacterium canis</name>
    <dbReference type="NCBI Taxonomy" id="679663"/>
    <lineage>
        <taxon>Bacteria</taxon>
        <taxon>Bacillati</taxon>
        <taxon>Actinomycetota</taxon>
        <taxon>Actinomycetes</taxon>
        <taxon>Mycobacteriales</taxon>
        <taxon>Corynebacteriaceae</taxon>
        <taxon>Corynebacterium</taxon>
    </lineage>
</organism>
<dbReference type="GO" id="GO:0008887">
    <property type="term" value="F:glycerate kinase activity"/>
    <property type="evidence" value="ECO:0007669"/>
    <property type="project" value="UniProtKB-UniRule"/>
</dbReference>